<sequence length="345" mass="39332">MIKPEIIRKAPRSIIDSQGKPVVGQFDTVPHELNIERFDYRNVMDNPANRWQRHFHYKQFQFVSVVTANYVIGVAIADIRYLGSAFCYVYNINDNSLEEQSWLRPLSLDKVATSSPYQGVTQIARGQIKFDINKGNWAVEINTKHVQANLELIGKEDSQPLSMTTPTGYSGWTYTQKHNALSVNGNLTINSHEVDLEHALGSYDFSAGFMRRETSWRWASINTHLIGESSKLIRFGLNLAAGVNETGTCENALWIEGTKHLLPAVHFEFNRDDITQPWQVYSEDRRIELTFTPCNKRSEKLNLIVLKSNFRQFIGHFSGSITDNGGVTHQLEHVIGLTEDHFACW</sequence>
<proteinExistence type="predicted"/>
<accession>A0A066UVE1</accession>
<comment type="caution">
    <text evidence="1">The sequence shown here is derived from an EMBL/GenBank/DDBJ whole genome shotgun (WGS) entry which is preliminary data.</text>
</comment>
<reference evidence="1 2" key="1">
    <citation type="submission" date="2014-02" db="EMBL/GenBank/DDBJ databases">
        <title>Vibrio fortis Dalian14 Genome Sequencing.</title>
        <authorList>
            <person name="Wang Y."/>
            <person name="Song L."/>
            <person name="Liu G."/>
            <person name="Ding J."/>
        </authorList>
    </citation>
    <scope>NUCLEOTIDE SEQUENCE [LARGE SCALE GENOMIC DNA]</scope>
    <source>
        <strain evidence="1 2">Dalian14</strain>
    </source>
</reference>
<keyword evidence="2" id="KW-1185">Reference proteome</keyword>
<organism evidence="1 2">
    <name type="scientific">Vibrio fortis</name>
    <dbReference type="NCBI Taxonomy" id="212667"/>
    <lineage>
        <taxon>Bacteria</taxon>
        <taxon>Pseudomonadati</taxon>
        <taxon>Pseudomonadota</taxon>
        <taxon>Gammaproteobacteria</taxon>
        <taxon>Vibrionales</taxon>
        <taxon>Vibrionaceae</taxon>
        <taxon>Vibrio</taxon>
    </lineage>
</organism>
<dbReference type="Pfam" id="PF10974">
    <property type="entry name" value="DUF2804"/>
    <property type="match status" value="1"/>
</dbReference>
<dbReference type="AlphaFoldDB" id="A0A066UVE1"/>
<protein>
    <recommendedName>
        <fullName evidence="3">DUF2804 domain-containing protein</fullName>
    </recommendedName>
</protein>
<dbReference type="STRING" id="212667.VFDL14_03945"/>
<dbReference type="PANTHER" id="PTHR35868">
    <property type="entry name" value="DUF2804 DOMAIN-CONTAINING PROTEIN-RELATED"/>
    <property type="match status" value="1"/>
</dbReference>
<evidence type="ECO:0000313" key="2">
    <source>
        <dbReference type="Proteomes" id="UP000027219"/>
    </source>
</evidence>
<dbReference type="OrthoDB" id="9134802at2"/>
<evidence type="ECO:0000313" key="1">
    <source>
        <dbReference type="EMBL" id="KDN29902.1"/>
    </source>
</evidence>
<dbReference type="InterPro" id="IPR021243">
    <property type="entry name" value="DUF2804"/>
</dbReference>
<dbReference type="EMBL" id="JFFR01000002">
    <property type="protein sequence ID" value="KDN29902.1"/>
    <property type="molecule type" value="Genomic_DNA"/>
</dbReference>
<dbReference type="Proteomes" id="UP000027219">
    <property type="component" value="Unassembled WGS sequence"/>
</dbReference>
<name>A0A066UVE1_9VIBR</name>
<dbReference type="RefSeq" id="WP_032548852.1">
    <property type="nucleotide sequence ID" value="NZ_JFFR01000002.1"/>
</dbReference>
<evidence type="ECO:0008006" key="3">
    <source>
        <dbReference type="Google" id="ProtNLM"/>
    </source>
</evidence>
<gene>
    <name evidence="1" type="ORF">VFDL14_03945</name>
</gene>
<dbReference type="PANTHER" id="PTHR35868:SF4">
    <property type="entry name" value="DUF2804 DOMAIN-CONTAINING PROTEIN"/>
    <property type="match status" value="1"/>
</dbReference>